<feature type="transmembrane region" description="Helical" evidence="1">
    <location>
        <begin position="33"/>
        <end position="50"/>
    </location>
</feature>
<evidence type="ECO:0000313" key="3">
    <source>
        <dbReference type="Proteomes" id="UP000488936"/>
    </source>
</evidence>
<dbReference type="AlphaFoldDB" id="A0A7K1GP87"/>
<dbReference type="RefSeq" id="WP_155036637.1">
    <property type="nucleotide sequence ID" value="NZ_JAYMMG010000011.1"/>
</dbReference>
<accession>A0A7K1GP87</accession>
<evidence type="ECO:0000313" key="2">
    <source>
        <dbReference type="EMBL" id="MTH30656.1"/>
    </source>
</evidence>
<keyword evidence="3" id="KW-1185">Reference proteome</keyword>
<dbReference type="EMBL" id="WMJY01000034">
    <property type="protein sequence ID" value="MTH30656.1"/>
    <property type="molecule type" value="Genomic_DNA"/>
</dbReference>
<proteinExistence type="predicted"/>
<protein>
    <submittedName>
        <fullName evidence="2">Uncharacterized protein</fullName>
    </submittedName>
</protein>
<keyword evidence="1" id="KW-1133">Transmembrane helix</keyword>
<evidence type="ECO:0000256" key="1">
    <source>
        <dbReference type="SAM" id="Phobius"/>
    </source>
</evidence>
<sequence>MLKSKTIRIVLNILTLLAVFWGLWEQTKAETNVWIQIIAVVLFFAAMARLSSKVSSNTVQESPAEREFNTGIKKDLLKLEKEDKKDVE</sequence>
<keyword evidence="1" id="KW-0812">Transmembrane</keyword>
<keyword evidence="1" id="KW-0472">Membrane</keyword>
<dbReference type="Proteomes" id="UP000488936">
    <property type="component" value="Unassembled WGS sequence"/>
</dbReference>
<feature type="transmembrane region" description="Helical" evidence="1">
    <location>
        <begin position="9"/>
        <end position="27"/>
    </location>
</feature>
<reference evidence="2 3" key="1">
    <citation type="journal article" date="2006" name="Int. J. Syst. Evol. Microbiol.">
        <title>Myroides pelagicus sp. nov., isolated from seawater in Thailand.</title>
        <authorList>
            <person name="Yoon J."/>
            <person name="Maneerat S."/>
            <person name="Kawai F."/>
            <person name="Yokota A."/>
        </authorList>
    </citation>
    <scope>NUCLEOTIDE SEQUENCE [LARGE SCALE GENOMIC DNA]</scope>
    <source>
        <strain evidence="2 3">SM1T</strain>
    </source>
</reference>
<dbReference type="OrthoDB" id="1449506at2"/>
<gene>
    <name evidence="2" type="ORF">GJV77_12210</name>
</gene>
<comment type="caution">
    <text evidence="2">The sequence shown here is derived from an EMBL/GenBank/DDBJ whole genome shotgun (WGS) entry which is preliminary data.</text>
</comment>
<organism evidence="2 3">
    <name type="scientific">Myroides pelagicus</name>
    <dbReference type="NCBI Taxonomy" id="270914"/>
    <lineage>
        <taxon>Bacteria</taxon>
        <taxon>Pseudomonadati</taxon>
        <taxon>Bacteroidota</taxon>
        <taxon>Flavobacteriia</taxon>
        <taxon>Flavobacteriales</taxon>
        <taxon>Flavobacteriaceae</taxon>
        <taxon>Myroides</taxon>
    </lineage>
</organism>
<name>A0A7K1GP87_9FLAO</name>